<dbReference type="STRING" id="1509407.A0A0L1IXM0"/>
<dbReference type="SUPFAM" id="SSF52540">
    <property type="entry name" value="P-loop containing nucleoside triphosphate hydrolases"/>
    <property type="match status" value="1"/>
</dbReference>
<sequence>MSKTHLNIVVIGSAGSGKSMTIGYLISTEGQYEGLAQLIQEHVASAPYTPAKDYAKAINEYASRENGDPDAIPSWNMETPKYTITLYEIPDLDSFHHNVSTGIIPADCALLVISASSGETIGESENDQTIQFAERAHELGIPQIAVAVTKLDTVRWDGGRFNEIFKATVHELKHKAKYNPRVVAGFPIAAAHGDNMLVESPNLPWYKGWTKQVGDSVIKGKTLLDAIDGFEPPVRRRN</sequence>
<keyword evidence="1" id="KW-0547">Nucleotide-binding</keyword>
<accession>A0A0L1IXM0</accession>
<feature type="domain" description="Tr-type G" evidence="3">
    <location>
        <begin position="3"/>
        <end position="231"/>
    </location>
</feature>
<dbReference type="InterPro" id="IPR000795">
    <property type="entry name" value="T_Tr_GTP-bd_dom"/>
</dbReference>
<dbReference type="RefSeq" id="XP_015405167.1">
    <property type="nucleotide sequence ID" value="XM_015552652.1"/>
</dbReference>
<proteinExistence type="predicted"/>
<dbReference type="OrthoDB" id="342024at2759"/>
<organism evidence="4 5">
    <name type="scientific">Aspergillus nomiae NRRL (strain ATCC 15546 / NRRL 13137 / CBS 260.88 / M93)</name>
    <dbReference type="NCBI Taxonomy" id="1509407"/>
    <lineage>
        <taxon>Eukaryota</taxon>
        <taxon>Fungi</taxon>
        <taxon>Dikarya</taxon>
        <taxon>Ascomycota</taxon>
        <taxon>Pezizomycotina</taxon>
        <taxon>Eurotiomycetes</taxon>
        <taxon>Eurotiomycetidae</taxon>
        <taxon>Eurotiales</taxon>
        <taxon>Aspergillaceae</taxon>
        <taxon>Aspergillus</taxon>
        <taxon>Aspergillus subgen. Circumdati</taxon>
    </lineage>
</organism>
<evidence type="ECO:0000259" key="3">
    <source>
        <dbReference type="Pfam" id="PF00009"/>
    </source>
</evidence>
<evidence type="ECO:0000313" key="5">
    <source>
        <dbReference type="Proteomes" id="UP000037505"/>
    </source>
</evidence>
<dbReference type="InterPro" id="IPR027417">
    <property type="entry name" value="P-loop_NTPase"/>
</dbReference>
<dbReference type="AlphaFoldDB" id="A0A0L1IXM0"/>
<dbReference type="Pfam" id="PF00009">
    <property type="entry name" value="GTP_EFTU"/>
    <property type="match status" value="1"/>
</dbReference>
<keyword evidence="5" id="KW-1185">Reference proteome</keyword>
<evidence type="ECO:0000256" key="2">
    <source>
        <dbReference type="ARBA" id="ARBA00023134"/>
    </source>
</evidence>
<evidence type="ECO:0000313" key="4">
    <source>
        <dbReference type="EMBL" id="KNG84244.1"/>
    </source>
</evidence>
<dbReference type="EMBL" id="JNOM01000219">
    <property type="protein sequence ID" value="KNG84244.1"/>
    <property type="molecule type" value="Genomic_DNA"/>
</dbReference>
<dbReference type="Gene3D" id="3.40.50.300">
    <property type="entry name" value="P-loop containing nucleotide triphosphate hydrolases"/>
    <property type="match status" value="1"/>
</dbReference>
<protein>
    <recommendedName>
        <fullName evidence="3">Tr-type G domain-containing protein</fullName>
    </recommendedName>
</protein>
<comment type="caution">
    <text evidence="4">The sequence shown here is derived from an EMBL/GenBank/DDBJ whole genome shotgun (WGS) entry which is preliminary data.</text>
</comment>
<dbReference type="PANTHER" id="PTHR23115">
    <property type="entry name" value="TRANSLATION FACTOR"/>
    <property type="match status" value="1"/>
</dbReference>
<dbReference type="GeneID" id="26809200"/>
<evidence type="ECO:0000256" key="1">
    <source>
        <dbReference type="ARBA" id="ARBA00022741"/>
    </source>
</evidence>
<reference evidence="4 5" key="1">
    <citation type="submission" date="2014-06" db="EMBL/GenBank/DDBJ databases">
        <title>The Genome of the Aflatoxigenic Filamentous Fungus Aspergillus nomius.</title>
        <authorList>
            <person name="Moore M.G."/>
            <person name="Shannon B.M."/>
            <person name="Brian M.M."/>
        </authorList>
    </citation>
    <scope>NUCLEOTIDE SEQUENCE [LARGE SCALE GENOMIC DNA]</scope>
    <source>
        <strain evidence="4 5">NRRL 13137</strain>
    </source>
</reference>
<name>A0A0L1IXM0_ASPN3</name>
<dbReference type="InterPro" id="IPR050100">
    <property type="entry name" value="TRAFAC_GTPase_members"/>
</dbReference>
<keyword evidence="2" id="KW-0342">GTP-binding</keyword>
<dbReference type="GO" id="GO:0005525">
    <property type="term" value="F:GTP binding"/>
    <property type="evidence" value="ECO:0007669"/>
    <property type="project" value="UniProtKB-KW"/>
</dbReference>
<dbReference type="GO" id="GO:0003924">
    <property type="term" value="F:GTPase activity"/>
    <property type="evidence" value="ECO:0007669"/>
    <property type="project" value="InterPro"/>
</dbReference>
<gene>
    <name evidence="4" type="ORF">ANOM_007396</name>
</gene>
<dbReference type="Proteomes" id="UP000037505">
    <property type="component" value="Unassembled WGS sequence"/>
</dbReference>